<protein>
    <submittedName>
        <fullName evidence="1">Uncharacterized protein</fullName>
    </submittedName>
</protein>
<proteinExistence type="predicted"/>
<dbReference type="AlphaFoldDB" id="A0A645FLF3"/>
<name>A0A645FLF3_9ZZZZ</name>
<reference evidence="1" key="1">
    <citation type="submission" date="2019-08" db="EMBL/GenBank/DDBJ databases">
        <authorList>
            <person name="Kucharzyk K."/>
            <person name="Murdoch R.W."/>
            <person name="Higgins S."/>
            <person name="Loffler F."/>
        </authorList>
    </citation>
    <scope>NUCLEOTIDE SEQUENCE</scope>
</reference>
<dbReference type="EMBL" id="VSSQ01061005">
    <property type="protein sequence ID" value="MPN14382.1"/>
    <property type="molecule type" value="Genomic_DNA"/>
</dbReference>
<accession>A0A645FLF3</accession>
<organism evidence="1">
    <name type="scientific">bioreactor metagenome</name>
    <dbReference type="NCBI Taxonomy" id="1076179"/>
    <lineage>
        <taxon>unclassified sequences</taxon>
        <taxon>metagenomes</taxon>
        <taxon>ecological metagenomes</taxon>
    </lineage>
</organism>
<sequence length="155" mass="18079">MRVVRAVDEHIAYALHAAWDIRARDPFAYGFFICAQKICSDRRARGVRLLVVALERRLIVAGRVRDIHFALKRRGAFFNHAHDFVRLLVAYKRYARFEYAALFLGDLLKHIAEYRGMVKRDARNNRYVWNNRARRVEPPAEPSFEHGELAAATVI</sequence>
<gene>
    <name evidence="1" type="ORF">SDC9_161709</name>
</gene>
<evidence type="ECO:0000313" key="1">
    <source>
        <dbReference type="EMBL" id="MPN14382.1"/>
    </source>
</evidence>
<comment type="caution">
    <text evidence="1">The sequence shown here is derived from an EMBL/GenBank/DDBJ whole genome shotgun (WGS) entry which is preliminary data.</text>
</comment>